<evidence type="ECO:0000313" key="1">
    <source>
        <dbReference type="EMBL" id="SDB89443.1"/>
    </source>
</evidence>
<gene>
    <name evidence="1" type="ORF">SAMN05421734_102254</name>
</gene>
<dbReference type="EMBL" id="FMYI01000002">
    <property type="protein sequence ID" value="SDB89443.1"/>
    <property type="molecule type" value="Genomic_DNA"/>
</dbReference>
<organism evidence="1 2">
    <name type="scientific">Pelagirhabdus alkalitolerans</name>
    <dbReference type="NCBI Taxonomy" id="1612202"/>
    <lineage>
        <taxon>Bacteria</taxon>
        <taxon>Bacillati</taxon>
        <taxon>Bacillota</taxon>
        <taxon>Bacilli</taxon>
        <taxon>Bacillales</taxon>
        <taxon>Bacillaceae</taxon>
        <taxon>Pelagirhabdus</taxon>
    </lineage>
</organism>
<protein>
    <submittedName>
        <fullName evidence="1">Uncharacterized protein</fullName>
    </submittedName>
</protein>
<sequence length="332" mass="38499">MDFLPKIPESKNYWLVRTNQGKYYNDYNRNSFIGIGWNDITLDDMNSENEDDIKLLIKEFYPKTAKIGRVYNQLRIFSKVFKKNDMIVITGPSSNSFLIGEIHSDNVYSTEIEQEETEQDNAFCPYEKRWDVKWLKELHKWDVEMPMFKLLQHAQHTITDANSYKDVIQSLVSDFYAREDYGQITIRVKKEEEIPSLEFFSVGKELLELAQEFSDFSEMVRFDVRELTTRVNVNSPGNIKFKGSVKAIFIVGLILVGLNGGKFNVDLPNFMGGGQMETEMNGLLSEMSNFLNDHNSRSNSDLILQQYLKDLEVETPEELSEILNSVSHKSNE</sequence>
<keyword evidence="2" id="KW-1185">Reference proteome</keyword>
<accession>A0A1G6H5N1</accession>
<dbReference type="OrthoDB" id="2328079at2"/>
<dbReference type="Proteomes" id="UP000242949">
    <property type="component" value="Unassembled WGS sequence"/>
</dbReference>
<proteinExistence type="predicted"/>
<dbReference type="RefSeq" id="WP_090793198.1">
    <property type="nucleotide sequence ID" value="NZ_FMYI01000002.1"/>
</dbReference>
<dbReference type="AlphaFoldDB" id="A0A1G6H5N1"/>
<reference evidence="2" key="1">
    <citation type="submission" date="2016-09" db="EMBL/GenBank/DDBJ databases">
        <authorList>
            <person name="Varghese N."/>
            <person name="Submissions S."/>
        </authorList>
    </citation>
    <scope>NUCLEOTIDE SEQUENCE [LARGE SCALE GENOMIC DNA]</scope>
    <source>
        <strain evidence="2">S5</strain>
    </source>
</reference>
<evidence type="ECO:0000313" key="2">
    <source>
        <dbReference type="Proteomes" id="UP000242949"/>
    </source>
</evidence>
<dbReference type="STRING" id="1612202.SAMN05421734_102254"/>
<name>A0A1G6H5N1_9BACI</name>